<keyword evidence="2" id="KW-1185">Reference proteome</keyword>
<dbReference type="EMBL" id="BSUO01000001">
    <property type="protein sequence ID" value="GMA39918.1"/>
    <property type="molecule type" value="Genomic_DNA"/>
</dbReference>
<protein>
    <submittedName>
        <fullName evidence="1">Uncharacterized protein</fullName>
    </submittedName>
</protein>
<reference evidence="2" key="1">
    <citation type="journal article" date="2019" name="Int. J. Syst. Evol. Microbiol.">
        <title>The Global Catalogue of Microorganisms (GCM) 10K type strain sequencing project: providing services to taxonomists for standard genome sequencing and annotation.</title>
        <authorList>
            <consortium name="The Broad Institute Genomics Platform"/>
            <consortium name="The Broad Institute Genome Sequencing Center for Infectious Disease"/>
            <person name="Wu L."/>
            <person name="Ma J."/>
        </authorList>
    </citation>
    <scope>NUCLEOTIDE SEQUENCE [LARGE SCALE GENOMIC DNA]</scope>
    <source>
        <strain evidence="2">NBRC 113072</strain>
    </source>
</reference>
<evidence type="ECO:0000313" key="2">
    <source>
        <dbReference type="Proteomes" id="UP001157126"/>
    </source>
</evidence>
<name>A0ABQ6ITA9_9MICO</name>
<organism evidence="1 2">
    <name type="scientific">Mobilicoccus caccae</name>
    <dbReference type="NCBI Taxonomy" id="1859295"/>
    <lineage>
        <taxon>Bacteria</taxon>
        <taxon>Bacillati</taxon>
        <taxon>Actinomycetota</taxon>
        <taxon>Actinomycetes</taxon>
        <taxon>Micrococcales</taxon>
        <taxon>Dermatophilaceae</taxon>
        <taxon>Mobilicoccus</taxon>
    </lineage>
</organism>
<accession>A0ABQ6ITA9</accession>
<proteinExistence type="predicted"/>
<sequence length="103" mass="10842">MRQTHVDQPEPFAQLVGQTRAGLARVVDLDRHEPAVLGVLDELAHGGAGHADAFGHLTLGQAVAVVELDRVEGLLVALVHAALLGASVVENSPAEHSAGEFRW</sequence>
<evidence type="ECO:0000313" key="1">
    <source>
        <dbReference type="EMBL" id="GMA39918.1"/>
    </source>
</evidence>
<comment type="caution">
    <text evidence="1">The sequence shown here is derived from an EMBL/GenBank/DDBJ whole genome shotgun (WGS) entry which is preliminary data.</text>
</comment>
<gene>
    <name evidence="1" type="ORF">GCM10025883_19630</name>
</gene>
<dbReference type="Proteomes" id="UP001157126">
    <property type="component" value="Unassembled WGS sequence"/>
</dbReference>